<evidence type="ECO:0000313" key="2">
    <source>
        <dbReference type="EMBL" id="KPH88496.1"/>
    </source>
</evidence>
<gene>
    <name evidence="1" type="ORF">GLUCOINTEAF2_0203490</name>
    <name evidence="2" type="ORF">GLUCOINTEAF2_0203809</name>
</gene>
<dbReference type="AlphaFoldDB" id="A0A0C1UWA6"/>
<organism evidence="1 3">
    <name type="scientific">Komagataeibacter intermedius AF2</name>
    <dbReference type="NCBI Taxonomy" id="1458464"/>
    <lineage>
        <taxon>Bacteria</taxon>
        <taxon>Pseudomonadati</taxon>
        <taxon>Pseudomonadota</taxon>
        <taxon>Alphaproteobacteria</taxon>
        <taxon>Acetobacterales</taxon>
        <taxon>Acetobacteraceae</taxon>
        <taxon>Komagataeibacter</taxon>
    </lineage>
</organism>
<protein>
    <submittedName>
        <fullName evidence="1">Uncharacterized protein</fullName>
    </submittedName>
</protein>
<dbReference type="Proteomes" id="UP000031553">
    <property type="component" value="Unassembled WGS sequence"/>
</dbReference>
<sequence>MDKVIGLLASTAHQGFNDSDRRQENASATHLVNQDRSHAGWLGHMMCNWHRETGHVMKCRPIEGSVAITLHQVGQMGSTGFVTTSVMGPEPRGQVELPRNK</sequence>
<dbReference type="EMBL" id="JUFX02000029">
    <property type="protein sequence ID" value="KPH88496.1"/>
    <property type="molecule type" value="Genomic_DNA"/>
</dbReference>
<evidence type="ECO:0000313" key="3">
    <source>
        <dbReference type="Proteomes" id="UP000031553"/>
    </source>
</evidence>
<comment type="caution">
    <text evidence="1">The sequence shown here is derived from an EMBL/GenBank/DDBJ whole genome shotgun (WGS) entry which is preliminary data.</text>
</comment>
<geneLocation type="plasmid" evidence="1">
    <name>unnamed 3</name>
</geneLocation>
<keyword evidence="1" id="KW-0614">Plasmid</keyword>
<name>A0A0C1UWA6_9PROT</name>
<dbReference type="EMBL" id="JUFX02000250">
    <property type="protein sequence ID" value="KPH85262.1"/>
    <property type="molecule type" value="Genomic_DNA"/>
</dbReference>
<evidence type="ECO:0000313" key="1">
    <source>
        <dbReference type="EMBL" id="KPH85262.1"/>
    </source>
</evidence>
<proteinExistence type="predicted"/>
<accession>A0A0C1UWA6</accession>
<reference evidence="1 3" key="1">
    <citation type="submission" date="2015-07" db="EMBL/GenBank/DDBJ databases">
        <title>Draft Genome Sequence of Komagataeibacter intermedius Strain AF2, Isolated from Kombucha Tea.</title>
        <authorList>
            <person name="Santos R.A."/>
            <person name="Berretta A.A."/>
            <person name="Barud H.S."/>
            <person name="Ribeiro S.J."/>
            <person name="Gonzalez-Garcia L.N."/>
            <person name="Zucchi T.D."/>
            <person name="Goldman G.H."/>
            <person name="Riano-Pachon D.M."/>
        </authorList>
    </citation>
    <scope>NUCLEOTIDE SEQUENCE [LARGE SCALE GENOMIC DNA]</scope>
    <source>
        <strain evidence="1 3">AF2</strain>
        <plasmid evidence="1">unnamed 3</plasmid>
    </source>
</reference>